<dbReference type="InterPro" id="IPR001867">
    <property type="entry name" value="OmpR/PhoB-type_DNA-bd"/>
</dbReference>
<keyword evidence="4" id="KW-0902">Two-component regulatory system</keyword>
<sequence>MTLPRSGGRLPHMRTEGAGAHVLLVDDDVDLSTMLRQYLETEGFKVTVDFNGRHAVAAALSGVYDVVILDVMLPNTTGIELLRRIRQDSAVPIVMLTAKGDQFDRVVGLELGADDYIPKPYYPPELVARLRAVLRRRVGHTGPGDEAELTLSELTVNAPARRVTWRGGPIQLTTTEFNLLVALLQSGDRVATRDQLSLNVLGRPRESYDRSVDVHINNLRQKLVAASEGGIEIETIRGVGYRANARP</sequence>
<dbReference type="InterPro" id="IPR016032">
    <property type="entry name" value="Sig_transdc_resp-reg_C-effctor"/>
</dbReference>
<dbReference type="GO" id="GO:0032993">
    <property type="term" value="C:protein-DNA complex"/>
    <property type="evidence" value="ECO:0007669"/>
    <property type="project" value="TreeGrafter"/>
</dbReference>
<dbReference type="SMART" id="SM00862">
    <property type="entry name" value="Trans_reg_C"/>
    <property type="match status" value="1"/>
</dbReference>
<evidence type="ECO:0000313" key="13">
    <source>
        <dbReference type="Proteomes" id="UP000318050"/>
    </source>
</evidence>
<dbReference type="SUPFAM" id="SSF52172">
    <property type="entry name" value="CheY-like"/>
    <property type="match status" value="1"/>
</dbReference>
<feature type="DNA-binding region" description="OmpR/PhoB-type" evidence="9">
    <location>
        <begin position="146"/>
        <end position="245"/>
    </location>
</feature>
<dbReference type="CDD" id="cd00383">
    <property type="entry name" value="trans_reg_C"/>
    <property type="match status" value="1"/>
</dbReference>
<dbReference type="AlphaFoldDB" id="A0A560HII7"/>
<keyword evidence="2" id="KW-0963">Cytoplasm</keyword>
<dbReference type="GO" id="GO:0005829">
    <property type="term" value="C:cytosol"/>
    <property type="evidence" value="ECO:0007669"/>
    <property type="project" value="TreeGrafter"/>
</dbReference>
<dbReference type="GO" id="GO:0006355">
    <property type="term" value="P:regulation of DNA-templated transcription"/>
    <property type="evidence" value="ECO:0007669"/>
    <property type="project" value="InterPro"/>
</dbReference>
<dbReference type="Pfam" id="PF00072">
    <property type="entry name" value="Response_reg"/>
    <property type="match status" value="1"/>
</dbReference>
<dbReference type="Proteomes" id="UP000318050">
    <property type="component" value="Unassembled WGS sequence"/>
</dbReference>
<name>A0A560HII7_9PROT</name>
<evidence type="ECO:0000256" key="6">
    <source>
        <dbReference type="ARBA" id="ARBA00023125"/>
    </source>
</evidence>
<dbReference type="InterPro" id="IPR001789">
    <property type="entry name" value="Sig_transdc_resp-reg_receiver"/>
</dbReference>
<dbReference type="FunFam" id="3.40.50.2300:FF:000001">
    <property type="entry name" value="DNA-binding response regulator PhoB"/>
    <property type="match status" value="1"/>
</dbReference>
<keyword evidence="5" id="KW-0805">Transcription regulation</keyword>
<evidence type="ECO:0000256" key="8">
    <source>
        <dbReference type="PROSITE-ProRule" id="PRU00169"/>
    </source>
</evidence>
<dbReference type="InterPro" id="IPR039420">
    <property type="entry name" value="WalR-like"/>
</dbReference>
<dbReference type="Gene3D" id="6.10.250.690">
    <property type="match status" value="1"/>
</dbReference>
<feature type="modified residue" description="4-aspartylphosphate" evidence="8">
    <location>
        <position position="70"/>
    </location>
</feature>
<protein>
    <submittedName>
        <fullName evidence="12">Two-component system OmpR family response regulator</fullName>
    </submittedName>
</protein>
<comment type="subcellular location">
    <subcellularLocation>
        <location evidence="1">Cytoplasm</location>
    </subcellularLocation>
</comment>
<dbReference type="SUPFAM" id="SSF46894">
    <property type="entry name" value="C-terminal effector domain of the bipartite response regulators"/>
    <property type="match status" value="1"/>
</dbReference>
<evidence type="ECO:0000259" key="10">
    <source>
        <dbReference type="PROSITE" id="PS50110"/>
    </source>
</evidence>
<dbReference type="InterPro" id="IPR036388">
    <property type="entry name" value="WH-like_DNA-bd_sf"/>
</dbReference>
<dbReference type="PROSITE" id="PS50110">
    <property type="entry name" value="RESPONSE_REGULATORY"/>
    <property type="match status" value="1"/>
</dbReference>
<keyword evidence="3 8" id="KW-0597">Phosphoprotein</keyword>
<organism evidence="12 13">
    <name type="scientific">Nitrospirillum amazonense</name>
    <dbReference type="NCBI Taxonomy" id="28077"/>
    <lineage>
        <taxon>Bacteria</taxon>
        <taxon>Pseudomonadati</taxon>
        <taxon>Pseudomonadota</taxon>
        <taxon>Alphaproteobacteria</taxon>
        <taxon>Rhodospirillales</taxon>
        <taxon>Azospirillaceae</taxon>
        <taxon>Nitrospirillum</taxon>
    </lineage>
</organism>
<comment type="caution">
    <text evidence="12">The sequence shown here is derived from an EMBL/GenBank/DDBJ whole genome shotgun (WGS) entry which is preliminary data.</text>
</comment>
<keyword evidence="7" id="KW-0804">Transcription</keyword>
<dbReference type="GO" id="GO:0000976">
    <property type="term" value="F:transcription cis-regulatory region binding"/>
    <property type="evidence" value="ECO:0007669"/>
    <property type="project" value="TreeGrafter"/>
</dbReference>
<evidence type="ECO:0000256" key="4">
    <source>
        <dbReference type="ARBA" id="ARBA00023012"/>
    </source>
</evidence>
<dbReference type="InterPro" id="IPR011006">
    <property type="entry name" value="CheY-like_superfamily"/>
</dbReference>
<evidence type="ECO:0000313" key="12">
    <source>
        <dbReference type="EMBL" id="TWB46283.1"/>
    </source>
</evidence>
<evidence type="ECO:0000256" key="7">
    <source>
        <dbReference type="ARBA" id="ARBA00023163"/>
    </source>
</evidence>
<dbReference type="PANTHER" id="PTHR48111:SF39">
    <property type="entry name" value="TRANSCRIPTIONAL REGULATORY PROTEIN CPXR"/>
    <property type="match status" value="1"/>
</dbReference>
<feature type="domain" description="Response regulatory" evidence="10">
    <location>
        <begin position="21"/>
        <end position="134"/>
    </location>
</feature>
<evidence type="ECO:0000256" key="1">
    <source>
        <dbReference type="ARBA" id="ARBA00004496"/>
    </source>
</evidence>
<dbReference type="SMART" id="SM00448">
    <property type="entry name" value="REC"/>
    <property type="match status" value="1"/>
</dbReference>
<dbReference type="EMBL" id="VITT01000059">
    <property type="protein sequence ID" value="TWB46283.1"/>
    <property type="molecule type" value="Genomic_DNA"/>
</dbReference>
<evidence type="ECO:0000256" key="5">
    <source>
        <dbReference type="ARBA" id="ARBA00023015"/>
    </source>
</evidence>
<dbReference type="Pfam" id="PF00486">
    <property type="entry name" value="Trans_reg_C"/>
    <property type="match status" value="1"/>
</dbReference>
<gene>
    <name evidence="12" type="ORF">FBZ92_1594</name>
</gene>
<evidence type="ECO:0000256" key="9">
    <source>
        <dbReference type="PROSITE-ProRule" id="PRU01091"/>
    </source>
</evidence>
<accession>A0A560HII7</accession>
<keyword evidence="6 9" id="KW-0238">DNA-binding</keyword>
<evidence type="ECO:0000259" key="11">
    <source>
        <dbReference type="PROSITE" id="PS51755"/>
    </source>
</evidence>
<evidence type="ECO:0000256" key="2">
    <source>
        <dbReference type="ARBA" id="ARBA00022490"/>
    </source>
</evidence>
<dbReference type="PANTHER" id="PTHR48111">
    <property type="entry name" value="REGULATOR OF RPOS"/>
    <property type="match status" value="1"/>
</dbReference>
<proteinExistence type="predicted"/>
<dbReference type="CDD" id="cd17574">
    <property type="entry name" value="REC_OmpR"/>
    <property type="match status" value="1"/>
</dbReference>
<dbReference type="PROSITE" id="PS51755">
    <property type="entry name" value="OMPR_PHOB"/>
    <property type="match status" value="1"/>
</dbReference>
<evidence type="ECO:0000256" key="3">
    <source>
        <dbReference type="ARBA" id="ARBA00022553"/>
    </source>
</evidence>
<feature type="domain" description="OmpR/PhoB-type" evidence="11">
    <location>
        <begin position="146"/>
        <end position="245"/>
    </location>
</feature>
<reference evidence="12 13" key="1">
    <citation type="submission" date="2019-06" db="EMBL/GenBank/DDBJ databases">
        <title>Genomic Encyclopedia of Type Strains, Phase IV (KMG-V): Genome sequencing to study the core and pangenomes of soil and plant-associated prokaryotes.</title>
        <authorList>
            <person name="Whitman W."/>
        </authorList>
    </citation>
    <scope>NUCLEOTIDE SEQUENCE [LARGE SCALE GENOMIC DNA]</scope>
    <source>
        <strain evidence="12 13">BR 11140</strain>
    </source>
</reference>
<dbReference type="GO" id="GO:0000156">
    <property type="term" value="F:phosphorelay response regulator activity"/>
    <property type="evidence" value="ECO:0007669"/>
    <property type="project" value="TreeGrafter"/>
</dbReference>
<dbReference type="Gene3D" id="3.40.50.2300">
    <property type="match status" value="1"/>
</dbReference>
<dbReference type="Gene3D" id="1.10.10.10">
    <property type="entry name" value="Winged helix-like DNA-binding domain superfamily/Winged helix DNA-binding domain"/>
    <property type="match status" value="1"/>
</dbReference>